<accession>A0A9J6ARJ4</accession>
<sequence length="1442" mass="162447">MALVFGCTVNSQDPSVFHKIQTSNSTKQFNFNTLITKTSSLQHTQQSLYAKVISLCSSSIPSKDMSYIHSLFTQIHDPDIDVYNSLMKCVLSSKCKENALLALLMYVEMMCKGLDLDKYTYPLVIKACVELRELRYGRLVHAHVIKNGFVLDLYVVNNLMRLYGVCGCVGSVRKVFDRSSVRDLVSWTILIQGYVDNGYWKEGVDLFFEMVDDGLRADERMMVVVISACAKLGDLRLGQKLHKYVQNRKLSFDVFLGNALVDMYLKCDECDVALNVFREMPMRNVISWNTVISGLAQRKEFKQALSVFNEMQDQGVKPDENTLVGVLNCCSNLGALEVGKWVHTYIDRNRIQVAGFVGNALVDMYAKCGSMDDALRVFGSMTTKDVYSYTSVIVGSATHGKARMALKFFYEMLDIGIQPNEVTFVGVLTACSHGGLMEEGHKFFTDMWRVHKLKPRIEHYGCMVDLLGRLGLIDEAMEFVKHMSIEPDASIWGSILAACRIQGKVDLAEHVTEILVNMESEKDGTYILMSNTYASVSKWKDALEVRKAMKRQKIKKVPGCSSIELDGVVSEFRRCDKAHPRSKDIYVMVEQLTFHLIGTEASSDGSESCIVCRSRTEKIKKMYVEEGVCYDPATHVQHDGLAEDVFAIQEHTYHNNNNPSQQDVAAAAAAAAALEMEFQQQMNLEIEQCYNNNNMQDQSNNNIINQGLSCDQSNWGEMNFPPYQNQEHNDNSNNNNNFHQQDFSNPISEPPYLTTPDLLNMFPLPRCSQSSLLPQKSPNLLTSLGLIGDIDGGGASTSTAIYDPSSLVLPLNLPPQPPLLRELFHSFPHAYGLRNLRSNNNTSFFNGLEEQDQGLYQENGETRPFDNGIFEFSAGMNDIAKNRDGIKETKHFATERQRRVHLNDKYKALRSMVPNPSKNDRASIVKDAIDYINELKRGVNELKLMVEKKRCNKDRIKRQKTEGGTISMDGTDAKQIMDEVEQSYNGNSLRSSWLQRRSKNTEVDVRIVDDEVLDDLQLDLHHVAGGLIGDYYSFLFNSKISEGSTVYASAIAKKLIEVVDIQMYASQSLSFHPTSDHQQDEKSFLQNHIATSGLVELQQQQLHSSENINLNMQLEFGHDPNNTRFHQNWEEISFNPYNNQQLSYPISNPSNFLSTTTPSSSLGLLATSTNLFYEPPQLNMPLNLCTPQSSLFKELFHLSPHGSSYGLGSSGTGSLFSHGHDQEEVTGSLYHDGSFHELSGDMMINSAAIKKRELGKDIKHHASEKQRRVHFSDKFQALRTLIPNPSKNDRATIIADAIGYIHELKMRVNELKIQVDLKKERIKRQRSIVEEDGAVIMEANQDDQQVMMSKSTNWHHQIKSSKNTSTDVDVRIMEDEVIVKLVQQKQILKGVNCLLLVSKALDELQLDLQHVAGGLIGDHYSYLLNAKICEGCTVYASVVANK</sequence>
<dbReference type="GO" id="GO:0006355">
    <property type="term" value="P:regulation of DNA-templated transcription"/>
    <property type="evidence" value="ECO:0007669"/>
    <property type="project" value="InterPro"/>
</dbReference>
<protein>
    <recommendedName>
        <fullName evidence="10">BHLH domain-containing protein</fullName>
    </recommendedName>
</protein>
<dbReference type="FunFam" id="1.25.40.10:FF:000184">
    <property type="entry name" value="Pentatricopeptide repeat-containing protein, chloroplastic"/>
    <property type="match status" value="1"/>
</dbReference>
<dbReference type="Gene3D" id="1.25.40.10">
    <property type="entry name" value="Tetratricopeptide repeat domain"/>
    <property type="match status" value="3"/>
</dbReference>
<organism evidence="11 12">
    <name type="scientific">Solanum commersonii</name>
    <name type="common">Commerson's wild potato</name>
    <name type="synonym">Commerson's nightshade</name>
    <dbReference type="NCBI Taxonomy" id="4109"/>
    <lineage>
        <taxon>Eukaryota</taxon>
        <taxon>Viridiplantae</taxon>
        <taxon>Streptophyta</taxon>
        <taxon>Embryophyta</taxon>
        <taxon>Tracheophyta</taxon>
        <taxon>Spermatophyta</taxon>
        <taxon>Magnoliopsida</taxon>
        <taxon>eudicotyledons</taxon>
        <taxon>Gunneridae</taxon>
        <taxon>Pentapetalae</taxon>
        <taxon>asterids</taxon>
        <taxon>lamiids</taxon>
        <taxon>Solanales</taxon>
        <taxon>Solanaceae</taxon>
        <taxon>Solanoideae</taxon>
        <taxon>Solaneae</taxon>
        <taxon>Solanum</taxon>
    </lineage>
</organism>
<evidence type="ECO:0000313" key="11">
    <source>
        <dbReference type="EMBL" id="KAG5627221.1"/>
    </source>
</evidence>
<name>A0A9J6ARJ4_SOLCO</name>
<dbReference type="EMBL" id="JACXVP010000002">
    <property type="protein sequence ID" value="KAG5627221.1"/>
    <property type="molecule type" value="Genomic_DNA"/>
</dbReference>
<evidence type="ECO:0000256" key="4">
    <source>
        <dbReference type="ARBA" id="ARBA00023015"/>
    </source>
</evidence>
<dbReference type="NCBIfam" id="TIGR00756">
    <property type="entry name" value="PPR"/>
    <property type="match status" value="3"/>
</dbReference>
<feature type="domain" description="BHLH" evidence="10">
    <location>
        <begin position="1255"/>
        <end position="1304"/>
    </location>
</feature>
<dbReference type="OrthoDB" id="185373at2759"/>
<feature type="repeat" description="PPR" evidence="7">
    <location>
        <begin position="183"/>
        <end position="217"/>
    </location>
</feature>
<dbReference type="InterPro" id="IPR002885">
    <property type="entry name" value="PPR_rpt"/>
</dbReference>
<dbReference type="FunFam" id="1.25.40.10:FF:000333">
    <property type="entry name" value="Pentatricopeptide repeat-containing protein"/>
    <property type="match status" value="1"/>
</dbReference>
<dbReference type="Proteomes" id="UP000824120">
    <property type="component" value="Chromosome 2"/>
</dbReference>
<dbReference type="GO" id="GO:0046983">
    <property type="term" value="F:protein dimerization activity"/>
    <property type="evidence" value="ECO:0007669"/>
    <property type="project" value="InterPro"/>
</dbReference>
<dbReference type="FunFam" id="1.25.40.10:FF:000427">
    <property type="entry name" value="Pentatricopeptide repeat-containing protein chloroplastic"/>
    <property type="match status" value="1"/>
</dbReference>
<dbReference type="PANTHER" id="PTHR46834">
    <property type="entry name" value="TRANSCRIPTION FACTOR BHLH91"/>
    <property type="match status" value="1"/>
</dbReference>
<dbReference type="InterPro" id="IPR045896">
    <property type="entry name" value="MYC1-like_bHLH"/>
</dbReference>
<evidence type="ECO:0000313" key="12">
    <source>
        <dbReference type="Proteomes" id="UP000824120"/>
    </source>
</evidence>
<proteinExistence type="inferred from homology"/>
<comment type="caution">
    <text evidence="11">The sequence shown here is derived from an EMBL/GenBank/DDBJ whole genome shotgun (WGS) entry which is preliminary data.</text>
</comment>
<reference evidence="11 12" key="1">
    <citation type="submission" date="2020-09" db="EMBL/GenBank/DDBJ databases">
        <title>De no assembly of potato wild relative species, Solanum commersonii.</title>
        <authorList>
            <person name="Cho K."/>
        </authorList>
    </citation>
    <scope>NUCLEOTIDE SEQUENCE [LARGE SCALE GENOMIC DNA]</scope>
    <source>
        <strain evidence="11">LZ3.2</strain>
        <tissue evidence="11">Leaf</tissue>
    </source>
</reference>
<dbReference type="SMART" id="SM00353">
    <property type="entry name" value="HLH"/>
    <property type="match status" value="2"/>
</dbReference>
<dbReference type="InterPro" id="IPR036638">
    <property type="entry name" value="HLH_DNA-bd_sf"/>
</dbReference>
<gene>
    <name evidence="11" type="ORF">H5410_012439</name>
</gene>
<feature type="compositionally biased region" description="Low complexity" evidence="9">
    <location>
        <begin position="731"/>
        <end position="745"/>
    </location>
</feature>
<dbReference type="InterPro" id="IPR046848">
    <property type="entry name" value="E_motif"/>
</dbReference>
<feature type="region of interest" description="Disordered" evidence="9">
    <location>
        <begin position="719"/>
        <end position="754"/>
    </location>
</feature>
<dbReference type="Pfam" id="PF20431">
    <property type="entry name" value="E_motif"/>
    <property type="match status" value="1"/>
</dbReference>
<evidence type="ECO:0000259" key="10">
    <source>
        <dbReference type="PROSITE" id="PS50888"/>
    </source>
</evidence>
<keyword evidence="5" id="KW-0804">Transcription</keyword>
<evidence type="ECO:0000256" key="1">
    <source>
        <dbReference type="ARBA" id="ARBA00004123"/>
    </source>
</evidence>
<dbReference type="Pfam" id="PF00010">
    <property type="entry name" value="HLH"/>
    <property type="match status" value="2"/>
</dbReference>
<dbReference type="InterPro" id="IPR011598">
    <property type="entry name" value="bHLH_dom"/>
</dbReference>
<dbReference type="InterPro" id="IPR045895">
    <property type="entry name" value="bHLH91-like"/>
</dbReference>
<evidence type="ECO:0000256" key="6">
    <source>
        <dbReference type="ARBA" id="ARBA00023242"/>
    </source>
</evidence>
<keyword evidence="3" id="KW-0677">Repeat</keyword>
<evidence type="ECO:0000256" key="7">
    <source>
        <dbReference type="PROSITE-ProRule" id="PRU00708"/>
    </source>
</evidence>
<comment type="subcellular location">
    <subcellularLocation>
        <location evidence="1">Nucleus</location>
    </subcellularLocation>
</comment>
<feature type="repeat" description="PPR" evidence="7">
    <location>
        <begin position="385"/>
        <end position="419"/>
    </location>
</feature>
<dbReference type="CDD" id="cd18918">
    <property type="entry name" value="bHLH_AtMYC1_like"/>
    <property type="match status" value="2"/>
</dbReference>
<dbReference type="Pfam" id="PF13041">
    <property type="entry name" value="PPR_2"/>
    <property type="match status" value="2"/>
</dbReference>
<keyword evidence="8" id="KW-0175">Coiled coil</keyword>
<evidence type="ECO:0000256" key="3">
    <source>
        <dbReference type="ARBA" id="ARBA00022737"/>
    </source>
</evidence>
<feature type="repeat" description="PPR" evidence="7">
    <location>
        <begin position="284"/>
        <end position="318"/>
    </location>
</feature>
<keyword evidence="6" id="KW-0539">Nucleus</keyword>
<dbReference type="InterPro" id="IPR011990">
    <property type="entry name" value="TPR-like_helical_dom_sf"/>
</dbReference>
<feature type="non-terminal residue" evidence="11">
    <location>
        <position position="1"/>
    </location>
</feature>
<dbReference type="PANTHER" id="PTHR46834:SF1">
    <property type="entry name" value="TRANSCRIPTION FACTOR BHLH10"/>
    <property type="match status" value="1"/>
</dbReference>
<dbReference type="GO" id="GO:0048658">
    <property type="term" value="P:anther wall tapetum development"/>
    <property type="evidence" value="ECO:0007669"/>
    <property type="project" value="InterPro"/>
</dbReference>
<evidence type="ECO:0000256" key="9">
    <source>
        <dbReference type="SAM" id="MobiDB-lite"/>
    </source>
</evidence>
<keyword evidence="4" id="KW-0805">Transcription regulation</keyword>
<dbReference type="Gene3D" id="4.10.280.10">
    <property type="entry name" value="Helix-loop-helix DNA-binding domain"/>
    <property type="match status" value="2"/>
</dbReference>
<feature type="coiled-coil region" evidence="8">
    <location>
        <begin position="932"/>
        <end position="959"/>
    </location>
</feature>
<keyword evidence="12" id="KW-1185">Reference proteome</keyword>
<dbReference type="PROSITE" id="PS51375">
    <property type="entry name" value="PPR"/>
    <property type="match status" value="3"/>
</dbReference>
<evidence type="ECO:0000256" key="5">
    <source>
        <dbReference type="ARBA" id="ARBA00023163"/>
    </source>
</evidence>
<comment type="similarity">
    <text evidence="2">Belongs to the PPR family. PCMP-H subfamily.</text>
</comment>
<dbReference type="GO" id="GO:0005634">
    <property type="term" value="C:nucleus"/>
    <property type="evidence" value="ECO:0007669"/>
    <property type="project" value="UniProtKB-SubCell"/>
</dbReference>
<dbReference type="PROSITE" id="PS50888">
    <property type="entry name" value="BHLH"/>
    <property type="match status" value="2"/>
</dbReference>
<evidence type="ECO:0000256" key="2">
    <source>
        <dbReference type="ARBA" id="ARBA00006643"/>
    </source>
</evidence>
<dbReference type="SUPFAM" id="SSF47459">
    <property type="entry name" value="HLH, helix-loop-helix DNA-binding domain"/>
    <property type="match status" value="2"/>
</dbReference>
<feature type="domain" description="BHLH" evidence="10">
    <location>
        <begin position="886"/>
        <end position="935"/>
    </location>
</feature>
<dbReference type="Pfam" id="PF01535">
    <property type="entry name" value="PPR"/>
    <property type="match status" value="2"/>
</dbReference>
<evidence type="ECO:0000256" key="8">
    <source>
        <dbReference type="SAM" id="Coils"/>
    </source>
</evidence>